<organism evidence="2 3">
    <name type="scientific">Iphiclides podalirius</name>
    <name type="common">scarce swallowtail</name>
    <dbReference type="NCBI Taxonomy" id="110791"/>
    <lineage>
        <taxon>Eukaryota</taxon>
        <taxon>Metazoa</taxon>
        <taxon>Ecdysozoa</taxon>
        <taxon>Arthropoda</taxon>
        <taxon>Hexapoda</taxon>
        <taxon>Insecta</taxon>
        <taxon>Pterygota</taxon>
        <taxon>Neoptera</taxon>
        <taxon>Endopterygota</taxon>
        <taxon>Lepidoptera</taxon>
        <taxon>Glossata</taxon>
        <taxon>Ditrysia</taxon>
        <taxon>Papilionoidea</taxon>
        <taxon>Papilionidae</taxon>
        <taxon>Papilioninae</taxon>
        <taxon>Iphiclides</taxon>
    </lineage>
</organism>
<sequence>MCEKTFAQIESSHKTLKRMERGASFPNNDGITEIAKPQEASGGRNTEIRSSDHTAVNLATEMGIATKPEGKPKPFLRQSGGHSTTSKTQPHAYSVIRQTRKKTGGETSLTLYGKPSGHKNNGCQGGKGEEGKARNQKIVLSCGSKHDLEPNNVVCGKMAEK</sequence>
<feature type="compositionally biased region" description="Polar residues" evidence="1">
    <location>
        <begin position="80"/>
        <end position="91"/>
    </location>
</feature>
<evidence type="ECO:0000313" key="3">
    <source>
        <dbReference type="Proteomes" id="UP000837857"/>
    </source>
</evidence>
<reference evidence="2" key="1">
    <citation type="submission" date="2022-03" db="EMBL/GenBank/DDBJ databases">
        <authorList>
            <person name="Martin H S."/>
        </authorList>
    </citation>
    <scope>NUCLEOTIDE SEQUENCE [LARGE SCALE GENOMIC DNA]</scope>
</reference>
<dbReference type="EMBL" id="CAKOGK010000212">
    <property type="protein sequence ID" value="CAH2080333.1"/>
    <property type="molecule type" value="Genomic_DNA"/>
</dbReference>
<gene>
    <name evidence="2" type="ORF">IPOD504_LOCUS17803</name>
</gene>
<feature type="non-terminal residue" evidence="2">
    <location>
        <position position="161"/>
    </location>
</feature>
<dbReference type="Proteomes" id="UP000837857">
    <property type="component" value="Unassembled WGS sequence"/>
</dbReference>
<comment type="caution">
    <text evidence="2">The sequence shown here is derived from an EMBL/GenBank/DDBJ whole genome shotgun (WGS) entry which is preliminary data.</text>
</comment>
<keyword evidence="3" id="KW-1185">Reference proteome</keyword>
<feature type="region of interest" description="Disordered" evidence="1">
    <location>
        <begin position="15"/>
        <end position="132"/>
    </location>
</feature>
<name>A0ABN8J7A1_9NEOP</name>
<evidence type="ECO:0000313" key="2">
    <source>
        <dbReference type="EMBL" id="CAH2080333.1"/>
    </source>
</evidence>
<protein>
    <submittedName>
        <fullName evidence="2">Uncharacterized protein</fullName>
    </submittedName>
</protein>
<accession>A0ABN8J7A1</accession>
<proteinExistence type="predicted"/>
<evidence type="ECO:0000256" key="1">
    <source>
        <dbReference type="SAM" id="MobiDB-lite"/>
    </source>
</evidence>